<dbReference type="SMART" id="SM00344">
    <property type="entry name" value="HTH_ASNC"/>
    <property type="match status" value="1"/>
</dbReference>
<dbReference type="InterPro" id="IPR011991">
    <property type="entry name" value="ArsR-like_HTH"/>
</dbReference>
<evidence type="ECO:0000313" key="6">
    <source>
        <dbReference type="Proteomes" id="UP000298050"/>
    </source>
</evidence>
<dbReference type="EMBL" id="SRLE01000005">
    <property type="protein sequence ID" value="TGD74917.1"/>
    <property type="molecule type" value="Genomic_DNA"/>
</dbReference>
<dbReference type="SUPFAM" id="SSF46785">
    <property type="entry name" value="Winged helix' DNA-binding domain"/>
    <property type="match status" value="1"/>
</dbReference>
<dbReference type="SUPFAM" id="SSF54909">
    <property type="entry name" value="Dimeric alpha+beta barrel"/>
    <property type="match status" value="1"/>
</dbReference>
<dbReference type="Proteomes" id="UP000298050">
    <property type="component" value="Unassembled WGS sequence"/>
</dbReference>
<dbReference type="OrthoDB" id="5476at2"/>
<dbReference type="GO" id="GO:0005829">
    <property type="term" value="C:cytosol"/>
    <property type="evidence" value="ECO:0007669"/>
    <property type="project" value="TreeGrafter"/>
</dbReference>
<proteinExistence type="predicted"/>
<dbReference type="GO" id="GO:0043200">
    <property type="term" value="P:response to amino acid"/>
    <property type="evidence" value="ECO:0007669"/>
    <property type="project" value="TreeGrafter"/>
</dbReference>
<dbReference type="InterPro" id="IPR019887">
    <property type="entry name" value="Tscrpt_reg_AsnC/Lrp_C"/>
</dbReference>
<evidence type="ECO:0000256" key="1">
    <source>
        <dbReference type="ARBA" id="ARBA00023015"/>
    </source>
</evidence>
<dbReference type="InterPro" id="IPR036390">
    <property type="entry name" value="WH_DNA-bd_sf"/>
</dbReference>
<dbReference type="InterPro" id="IPR011008">
    <property type="entry name" value="Dimeric_a/b-barrel"/>
</dbReference>
<dbReference type="InterPro" id="IPR019888">
    <property type="entry name" value="Tscrpt_reg_AsnC-like"/>
</dbReference>
<evidence type="ECO:0000313" key="5">
    <source>
        <dbReference type="EMBL" id="TGD74917.1"/>
    </source>
</evidence>
<dbReference type="Pfam" id="PF01037">
    <property type="entry name" value="AsnC_trans_reg"/>
    <property type="match status" value="1"/>
</dbReference>
<protein>
    <submittedName>
        <fullName evidence="5">Lrp/AsnC family transcriptional regulator</fullName>
    </submittedName>
</protein>
<comment type="caution">
    <text evidence="5">The sequence shown here is derived from an EMBL/GenBank/DDBJ whole genome shotgun (WGS) entry which is preliminary data.</text>
</comment>
<accession>A0A4Z0M684</accession>
<evidence type="ECO:0000259" key="4">
    <source>
        <dbReference type="PROSITE" id="PS50956"/>
    </source>
</evidence>
<dbReference type="CDD" id="cd00090">
    <property type="entry name" value="HTH_ARSR"/>
    <property type="match status" value="1"/>
</dbReference>
<dbReference type="Gene3D" id="1.10.10.10">
    <property type="entry name" value="Winged helix-like DNA-binding domain superfamily/Winged helix DNA-binding domain"/>
    <property type="match status" value="1"/>
</dbReference>
<dbReference type="InterPro" id="IPR036388">
    <property type="entry name" value="WH-like_DNA-bd_sf"/>
</dbReference>
<name>A0A4Z0M684_9GAMM</name>
<feature type="domain" description="HTH asnC-type" evidence="4">
    <location>
        <begin position="1"/>
        <end position="64"/>
    </location>
</feature>
<dbReference type="AlphaFoldDB" id="A0A4Z0M684"/>
<keyword evidence="6" id="KW-1185">Reference proteome</keyword>
<evidence type="ECO:0000256" key="3">
    <source>
        <dbReference type="ARBA" id="ARBA00023163"/>
    </source>
</evidence>
<dbReference type="PANTHER" id="PTHR30154:SF53">
    <property type="entry name" value="HTH-TYPE TRANSCRIPTIONAL REGULATOR LRPC"/>
    <property type="match status" value="1"/>
</dbReference>
<sequence length="144" mass="15818">MDITQSDRRLIRALQRDARKSVSELARELGLSRTTVQKRLARLEEVGVIAGYQVRLGEGYRASTFQAYVNLVVDPHLSAQVATALGHMAEVEALFTVAGKIDLVALVRVSTPGELDVALDRIGQLDGVRDTDSAIVLTTKFDRR</sequence>
<dbReference type="Pfam" id="PF13404">
    <property type="entry name" value="HTH_AsnC-type"/>
    <property type="match status" value="1"/>
</dbReference>
<keyword evidence="3" id="KW-0804">Transcription</keyword>
<dbReference type="PRINTS" id="PR00033">
    <property type="entry name" value="HTHASNC"/>
</dbReference>
<keyword evidence="2" id="KW-0238">DNA-binding</keyword>
<dbReference type="PROSITE" id="PS00519">
    <property type="entry name" value="HTH_ASNC_1"/>
    <property type="match status" value="1"/>
</dbReference>
<dbReference type="PANTHER" id="PTHR30154">
    <property type="entry name" value="LEUCINE-RESPONSIVE REGULATORY PROTEIN"/>
    <property type="match status" value="1"/>
</dbReference>
<dbReference type="PROSITE" id="PS50956">
    <property type="entry name" value="HTH_ASNC_2"/>
    <property type="match status" value="1"/>
</dbReference>
<keyword evidence="1" id="KW-0805">Transcription regulation</keyword>
<evidence type="ECO:0000256" key="2">
    <source>
        <dbReference type="ARBA" id="ARBA00023125"/>
    </source>
</evidence>
<dbReference type="GO" id="GO:0006355">
    <property type="term" value="P:regulation of DNA-templated transcription"/>
    <property type="evidence" value="ECO:0007669"/>
    <property type="project" value="UniProtKB-ARBA"/>
</dbReference>
<dbReference type="InterPro" id="IPR000485">
    <property type="entry name" value="AsnC-type_HTH_dom"/>
</dbReference>
<reference evidence="5 6" key="1">
    <citation type="submission" date="2019-04" db="EMBL/GenBank/DDBJ databases">
        <title>Taxonomy of novel Haliea sp. from mangrove soil of West Coast of India.</title>
        <authorList>
            <person name="Verma A."/>
            <person name="Kumar P."/>
            <person name="Krishnamurthi S."/>
        </authorList>
    </citation>
    <scope>NUCLEOTIDE SEQUENCE [LARGE SCALE GENOMIC DNA]</scope>
    <source>
        <strain evidence="5 6">SAOS-164</strain>
    </source>
</reference>
<dbReference type="InterPro" id="IPR019885">
    <property type="entry name" value="Tscrpt_reg_HTH_AsnC-type_CS"/>
</dbReference>
<gene>
    <name evidence="5" type="ORF">E4634_05740</name>
</gene>
<organism evidence="5 6">
    <name type="scientific">Mangrovimicrobium sediminis</name>
    <dbReference type="NCBI Taxonomy" id="2562682"/>
    <lineage>
        <taxon>Bacteria</taxon>
        <taxon>Pseudomonadati</taxon>
        <taxon>Pseudomonadota</taxon>
        <taxon>Gammaproteobacteria</taxon>
        <taxon>Cellvibrionales</taxon>
        <taxon>Halieaceae</taxon>
        <taxon>Mangrovimicrobium</taxon>
    </lineage>
</organism>
<dbReference type="Gene3D" id="3.30.70.920">
    <property type="match status" value="1"/>
</dbReference>
<dbReference type="GO" id="GO:0043565">
    <property type="term" value="F:sequence-specific DNA binding"/>
    <property type="evidence" value="ECO:0007669"/>
    <property type="project" value="InterPro"/>
</dbReference>